<feature type="signal peptide" evidence="1">
    <location>
        <begin position="1"/>
        <end position="32"/>
    </location>
</feature>
<dbReference type="AlphaFoldDB" id="A0AA96FE75"/>
<name>A0AA96FE75_9MICO</name>
<evidence type="ECO:0000256" key="1">
    <source>
        <dbReference type="SAM" id="SignalP"/>
    </source>
</evidence>
<sequence>MSQRNTRRTPARILTAALTLSAALMLTACSTADSDLPTIAVPGTAAADAAMEELGLGGLDARQIIDELDATPLTDRSTAFTASIRPDELVITTADQTQVSLPMPDDAFYVSFAPYESSNHDCYYHSLTTCTGEMQGADVHMTITDDSTGEVLVDETRTTFDNGFVGVWLPRDIDATVTIEHEGKSATQDVSTRNSDDATCVTTMQLA</sequence>
<reference evidence="2" key="1">
    <citation type="submission" date="2023-09" db="EMBL/GenBank/DDBJ databases">
        <title>Demequina sp. a novel bacteria isolated from Capsicum annuum.</title>
        <authorList>
            <person name="Humaira Z."/>
            <person name="Lee J."/>
            <person name="Cho D."/>
        </authorList>
    </citation>
    <scope>NUCLEOTIDE SEQUENCE</scope>
    <source>
        <strain evidence="2">PMTSA13</strain>
    </source>
</reference>
<proteinExistence type="predicted"/>
<organism evidence="2">
    <name type="scientific">Demequina capsici</name>
    <dbReference type="NCBI Taxonomy" id="3075620"/>
    <lineage>
        <taxon>Bacteria</taxon>
        <taxon>Bacillati</taxon>
        <taxon>Actinomycetota</taxon>
        <taxon>Actinomycetes</taxon>
        <taxon>Micrococcales</taxon>
        <taxon>Demequinaceae</taxon>
        <taxon>Demequina</taxon>
    </lineage>
</organism>
<protein>
    <submittedName>
        <fullName evidence="2">CueP family metal-binding protein</fullName>
    </submittedName>
</protein>
<feature type="chain" id="PRO_5041687190" evidence="1">
    <location>
        <begin position="33"/>
        <end position="207"/>
    </location>
</feature>
<dbReference type="KEGG" id="dcp:RN607_01845"/>
<dbReference type="Pfam" id="PF21172">
    <property type="entry name" value="CueP"/>
    <property type="match status" value="1"/>
</dbReference>
<dbReference type="RefSeq" id="WP_313543935.1">
    <property type="nucleotide sequence ID" value="NZ_CP134880.1"/>
</dbReference>
<gene>
    <name evidence="2" type="ORF">RN607_01845</name>
</gene>
<dbReference type="PROSITE" id="PS51257">
    <property type="entry name" value="PROKAR_LIPOPROTEIN"/>
    <property type="match status" value="1"/>
</dbReference>
<dbReference type="Proteomes" id="UP001303408">
    <property type="component" value="Chromosome"/>
</dbReference>
<evidence type="ECO:0000313" key="2">
    <source>
        <dbReference type="EMBL" id="WNM27772.1"/>
    </source>
</evidence>
<dbReference type="Gene3D" id="2.60.40.3700">
    <property type="match status" value="1"/>
</dbReference>
<dbReference type="InterPro" id="IPR047808">
    <property type="entry name" value="CueP-like"/>
</dbReference>
<dbReference type="NCBIfam" id="NF038094">
    <property type="entry name" value="CueP_fam"/>
    <property type="match status" value="1"/>
</dbReference>
<keyword evidence="1" id="KW-0732">Signal</keyword>
<accession>A0AA96FE75</accession>
<dbReference type="EMBL" id="CP134880">
    <property type="protein sequence ID" value="WNM27772.1"/>
    <property type="molecule type" value="Genomic_DNA"/>
</dbReference>